<evidence type="ECO:0000256" key="1">
    <source>
        <dbReference type="SAM" id="MobiDB-lite"/>
    </source>
</evidence>
<feature type="compositionally biased region" description="Polar residues" evidence="1">
    <location>
        <begin position="187"/>
        <end position="204"/>
    </location>
</feature>
<feature type="region of interest" description="Disordered" evidence="1">
    <location>
        <begin position="182"/>
        <end position="204"/>
    </location>
</feature>
<comment type="caution">
    <text evidence="2">The sequence shown here is derived from an EMBL/GenBank/DDBJ whole genome shotgun (WGS) entry which is preliminary data.</text>
</comment>
<keyword evidence="3" id="KW-1185">Reference proteome</keyword>
<reference evidence="2 3" key="1">
    <citation type="submission" date="2023-02" db="EMBL/GenBank/DDBJ databases">
        <title>LHISI_Scaffold_Assembly.</title>
        <authorList>
            <person name="Stuart O.P."/>
            <person name="Cleave R."/>
            <person name="Magrath M.J.L."/>
            <person name="Mikheyev A.S."/>
        </authorList>
    </citation>
    <scope>NUCLEOTIDE SEQUENCE [LARGE SCALE GENOMIC DNA]</scope>
    <source>
        <strain evidence="2">Daus_M_001</strain>
        <tissue evidence="2">Leg muscle</tissue>
    </source>
</reference>
<gene>
    <name evidence="2" type="ORF">PR048_026821</name>
</gene>
<sequence length="262" mass="29640">MLRYLAFVSSRKHRFHETNQPSRASVYSSIKKIIMKQYLNKMYADLSKCISDELSIWDLRTKVVAVMRDGGTDIIKALNDSPFFTVPCSAHLLQCVVRIAFLDNPFVRNQLVPKCRKIVSSFKHTNENTKILKHCTNELIAKATIIDPRFKLNPFQQENHSVLLSSIKDSIVGEMEKISVPHGLSPAQKNSVTPSSTLLPQSHTDSSHGVWARYKQLIPSLNVTPHLHTTARDELNHYLNEPTSNPESNPKQLASIAMILNK</sequence>
<organism evidence="2 3">
    <name type="scientific">Dryococelus australis</name>
    <dbReference type="NCBI Taxonomy" id="614101"/>
    <lineage>
        <taxon>Eukaryota</taxon>
        <taxon>Metazoa</taxon>
        <taxon>Ecdysozoa</taxon>
        <taxon>Arthropoda</taxon>
        <taxon>Hexapoda</taxon>
        <taxon>Insecta</taxon>
        <taxon>Pterygota</taxon>
        <taxon>Neoptera</taxon>
        <taxon>Polyneoptera</taxon>
        <taxon>Phasmatodea</taxon>
        <taxon>Verophasmatodea</taxon>
        <taxon>Anareolatae</taxon>
        <taxon>Phasmatidae</taxon>
        <taxon>Eurycanthinae</taxon>
        <taxon>Dryococelus</taxon>
    </lineage>
</organism>
<proteinExistence type="predicted"/>
<evidence type="ECO:0000313" key="3">
    <source>
        <dbReference type="Proteomes" id="UP001159363"/>
    </source>
</evidence>
<protein>
    <recommendedName>
        <fullName evidence="4">DUF659 domain-containing protein</fullName>
    </recommendedName>
</protein>
<dbReference type="InterPro" id="IPR012337">
    <property type="entry name" value="RNaseH-like_sf"/>
</dbReference>
<name>A0ABQ9GME2_9NEOP</name>
<dbReference type="Proteomes" id="UP001159363">
    <property type="component" value="Chromosome 10"/>
</dbReference>
<dbReference type="EMBL" id="JARBHB010000011">
    <property type="protein sequence ID" value="KAJ8873188.1"/>
    <property type="molecule type" value="Genomic_DNA"/>
</dbReference>
<dbReference type="SUPFAM" id="SSF53098">
    <property type="entry name" value="Ribonuclease H-like"/>
    <property type="match status" value="1"/>
</dbReference>
<evidence type="ECO:0008006" key="4">
    <source>
        <dbReference type="Google" id="ProtNLM"/>
    </source>
</evidence>
<evidence type="ECO:0000313" key="2">
    <source>
        <dbReference type="EMBL" id="KAJ8873188.1"/>
    </source>
</evidence>
<accession>A0ABQ9GME2</accession>